<comment type="caution">
    <text evidence="3">The sequence shown here is derived from an EMBL/GenBank/DDBJ whole genome shotgun (WGS) entry which is preliminary data.</text>
</comment>
<proteinExistence type="predicted"/>
<evidence type="ECO:0000313" key="4">
    <source>
        <dbReference type="Proteomes" id="UP000054877"/>
    </source>
</evidence>
<keyword evidence="4" id="KW-1185">Reference proteome</keyword>
<dbReference type="PANTHER" id="PTHR30121">
    <property type="entry name" value="UNCHARACTERIZED PROTEIN YJGR-RELATED"/>
    <property type="match status" value="1"/>
</dbReference>
<dbReference type="OrthoDB" id="9758751at2"/>
<feature type="domain" description="Helicase HerA-like C-terminal" evidence="2">
    <location>
        <begin position="35"/>
        <end position="511"/>
    </location>
</feature>
<sequence length="513" mass="57454">MTLSAFKEYIATGYPQDKNSITFGCAIYEQKPVTNSWINIPLKSLNRHGLICGATGTGKTKTIQMFAELLSENDIPSLLMDIKGDLSGMAFAGTCNEAIKKRQDVIGLPFEPRPFPVELLKLSDDQGVQLRATVSEFGPTLLAKILELNETQESIISVVFKYCDDHQLPLLDIKDLKKILSYLSDEENKDFEENYGYLSPTSINSIVRKVIALEQEGADQFFGEPSFDVADLLTRANEKDGKISILELSQIQDKSRLFSSFMLCLLAEIYHTFPEVGDLEKPKLVIFIDEAHMLFKNSSKALIGQLEQIIRLIRSKGVGIFFCTQNPTDISDAVLSQLGMKIQHALRAFTAKDRKELRLVAHNYPDSPYYDNETLLTSLGIGEIAISVLSNKGYPTPLAAVLLRAPRSRMGPLTIDEKKQLVSQSLLTTKYNTRLDRKSAYEILNENLAKAAARSQQSTDQTTSETAPEKNRQEPSTFDKLSKNTMVRQMGRTIVREITRGLLGILGIKRKRR</sequence>
<dbReference type="AlphaFoldDB" id="A0A0W0Z9Y7"/>
<organism evidence="3 4">
    <name type="scientific">Legionella spiritensis</name>
    <dbReference type="NCBI Taxonomy" id="452"/>
    <lineage>
        <taxon>Bacteria</taxon>
        <taxon>Pseudomonadati</taxon>
        <taxon>Pseudomonadota</taxon>
        <taxon>Gammaproteobacteria</taxon>
        <taxon>Legionellales</taxon>
        <taxon>Legionellaceae</taxon>
        <taxon>Legionella</taxon>
    </lineage>
</organism>
<dbReference type="PANTHER" id="PTHR30121:SF6">
    <property type="entry name" value="SLR6007 PROTEIN"/>
    <property type="match status" value="1"/>
</dbReference>
<dbReference type="InterPro" id="IPR027417">
    <property type="entry name" value="P-loop_NTPase"/>
</dbReference>
<gene>
    <name evidence="3" type="ORF">Lspi_0351</name>
</gene>
<accession>A0A0W0Z9Y7</accession>
<dbReference type="Gene3D" id="3.40.50.300">
    <property type="entry name" value="P-loop containing nucleotide triphosphate hydrolases"/>
    <property type="match status" value="2"/>
</dbReference>
<protein>
    <submittedName>
        <fullName evidence="3">Putative ATPase</fullName>
    </submittedName>
</protein>
<feature type="compositionally biased region" description="Low complexity" evidence="1">
    <location>
        <begin position="452"/>
        <end position="466"/>
    </location>
</feature>
<evidence type="ECO:0000256" key="1">
    <source>
        <dbReference type="SAM" id="MobiDB-lite"/>
    </source>
</evidence>
<name>A0A0W0Z9Y7_LEGSP</name>
<dbReference type="SUPFAM" id="SSF52540">
    <property type="entry name" value="P-loop containing nucleoside triphosphate hydrolases"/>
    <property type="match status" value="1"/>
</dbReference>
<evidence type="ECO:0000259" key="2">
    <source>
        <dbReference type="Pfam" id="PF05872"/>
    </source>
</evidence>
<dbReference type="EMBL" id="LNYX01000004">
    <property type="protein sequence ID" value="KTD65932.1"/>
    <property type="molecule type" value="Genomic_DNA"/>
</dbReference>
<dbReference type="Proteomes" id="UP000054877">
    <property type="component" value="Unassembled WGS sequence"/>
</dbReference>
<dbReference type="PATRIC" id="fig|452.5.peg.387"/>
<feature type="region of interest" description="Disordered" evidence="1">
    <location>
        <begin position="452"/>
        <end position="485"/>
    </location>
</feature>
<reference evidence="3 4" key="1">
    <citation type="submission" date="2015-11" db="EMBL/GenBank/DDBJ databases">
        <title>Genomic analysis of 38 Legionella species identifies large and diverse effector repertoires.</title>
        <authorList>
            <person name="Burstein D."/>
            <person name="Amaro F."/>
            <person name="Zusman T."/>
            <person name="Lifshitz Z."/>
            <person name="Cohen O."/>
            <person name="Gilbert J.A."/>
            <person name="Pupko T."/>
            <person name="Shuman H.A."/>
            <person name="Segal G."/>
        </authorList>
    </citation>
    <scope>NUCLEOTIDE SEQUENCE [LARGE SCALE GENOMIC DNA]</scope>
    <source>
        <strain evidence="3 4">Mt.St.Helens-9</strain>
    </source>
</reference>
<evidence type="ECO:0000313" key="3">
    <source>
        <dbReference type="EMBL" id="KTD65932.1"/>
    </source>
</evidence>
<dbReference type="InterPro" id="IPR033186">
    <property type="entry name" value="HerA_C"/>
</dbReference>
<dbReference type="Pfam" id="PF05872">
    <property type="entry name" value="HerA_C"/>
    <property type="match status" value="1"/>
</dbReference>
<dbReference type="RefSeq" id="WP_058482291.1">
    <property type="nucleotide sequence ID" value="NZ_CAAAII010000011.1"/>
</dbReference>
<dbReference type="InterPro" id="IPR051162">
    <property type="entry name" value="T4SS_component"/>
</dbReference>